<sequence>MNKEVQKLKKALEQQGFTVKQSKGTNHYHVFKGKTFVTGMPCTPSDSHGLKNAKAYCRKAGFQDRDNGQAKGKAKKKAGNKRR</sequence>
<organism evidence="2">
    <name type="scientific">Streptomyces sp. F12</name>
    <dbReference type="NCBI Taxonomy" id="1436084"/>
    <lineage>
        <taxon>Bacteria</taxon>
        <taxon>Bacillati</taxon>
        <taxon>Actinomycetota</taxon>
        <taxon>Actinomycetes</taxon>
        <taxon>Kitasatosporales</taxon>
        <taxon>Streptomycetaceae</taxon>
        <taxon>Streptomyces</taxon>
    </lineage>
</organism>
<dbReference type="SUPFAM" id="SSF54786">
    <property type="entry name" value="YcfA/nrd intein domain"/>
    <property type="match status" value="1"/>
</dbReference>
<name>V9Z3T7_9ACTN</name>
<evidence type="ECO:0000256" key="1">
    <source>
        <dbReference type="SAM" id="MobiDB-lite"/>
    </source>
</evidence>
<keyword evidence="2" id="KW-0614">Plasmid</keyword>
<dbReference type="EMBL" id="KF602051">
    <property type="protein sequence ID" value="AHE40155.1"/>
    <property type="molecule type" value="Genomic_DNA"/>
</dbReference>
<proteinExistence type="predicted"/>
<evidence type="ECO:0000313" key="2">
    <source>
        <dbReference type="EMBL" id="AHE40155.1"/>
    </source>
</evidence>
<accession>V9Z3T7</accession>
<feature type="region of interest" description="Disordered" evidence="1">
    <location>
        <begin position="61"/>
        <end position="83"/>
    </location>
</feature>
<evidence type="ECO:0008006" key="3">
    <source>
        <dbReference type="Google" id="ProtNLM"/>
    </source>
</evidence>
<reference evidence="2" key="1">
    <citation type="submission" date="2013-09" db="EMBL/GenBank/DDBJ databases">
        <title>Complete nucleotide sequence of Streptomyces linear plasmid pFRL6.</title>
        <authorList>
            <person name="Chen Z."/>
            <person name="Fang P."/>
            <person name="Qin Z."/>
        </authorList>
    </citation>
    <scope>NUCLEOTIDE SEQUENCE</scope>
    <source>
        <plasmid evidence="2">pFRL6</plasmid>
    </source>
</reference>
<dbReference type="RefSeq" id="WP_024127419.1">
    <property type="nucleotide sequence ID" value="NC_023286.1"/>
</dbReference>
<protein>
    <recommendedName>
        <fullName evidence="3">YcfA family protein</fullName>
    </recommendedName>
</protein>
<feature type="compositionally biased region" description="Basic residues" evidence="1">
    <location>
        <begin position="72"/>
        <end position="83"/>
    </location>
</feature>
<dbReference type="AlphaFoldDB" id="V9Z3T7"/>
<geneLocation type="plasmid" evidence="2">
    <name>pFRL6</name>
</geneLocation>
<gene>
    <name evidence="2" type="ORF">pFRL6_68</name>
</gene>